<organism evidence="2 3">
    <name type="scientific">Sphaceloma murrayae</name>
    <dbReference type="NCBI Taxonomy" id="2082308"/>
    <lineage>
        <taxon>Eukaryota</taxon>
        <taxon>Fungi</taxon>
        <taxon>Dikarya</taxon>
        <taxon>Ascomycota</taxon>
        <taxon>Pezizomycotina</taxon>
        <taxon>Dothideomycetes</taxon>
        <taxon>Dothideomycetidae</taxon>
        <taxon>Myriangiales</taxon>
        <taxon>Elsinoaceae</taxon>
        <taxon>Sphaceloma</taxon>
    </lineage>
</organism>
<accession>A0A2K1QUP0</accession>
<evidence type="ECO:0000256" key="1">
    <source>
        <dbReference type="SAM" id="MobiDB-lite"/>
    </source>
</evidence>
<dbReference type="OrthoDB" id="10250120at2759"/>
<comment type="caution">
    <text evidence="2">The sequence shown here is derived from an EMBL/GenBank/DDBJ whole genome shotgun (WGS) entry which is preliminary data.</text>
</comment>
<dbReference type="GO" id="GO:0032511">
    <property type="term" value="P:late endosome to vacuole transport via multivesicular body sorting pathway"/>
    <property type="evidence" value="ECO:0007669"/>
    <property type="project" value="TreeGrafter"/>
</dbReference>
<dbReference type="FunCoup" id="A0A2K1QUP0">
    <property type="interactions" value="69"/>
</dbReference>
<evidence type="ECO:0000313" key="3">
    <source>
        <dbReference type="Proteomes" id="UP000243797"/>
    </source>
</evidence>
<evidence type="ECO:0008006" key="4">
    <source>
        <dbReference type="Google" id="ProtNLM"/>
    </source>
</evidence>
<dbReference type="GO" id="GO:0000815">
    <property type="term" value="C:ESCRT III complex"/>
    <property type="evidence" value="ECO:0007669"/>
    <property type="project" value="TreeGrafter"/>
</dbReference>
<dbReference type="EMBL" id="NKHZ01000039">
    <property type="protein sequence ID" value="PNS18784.1"/>
    <property type="molecule type" value="Genomic_DNA"/>
</dbReference>
<dbReference type="STRING" id="2082308.A0A2K1QUP0"/>
<feature type="compositionally biased region" description="Acidic residues" evidence="1">
    <location>
        <begin position="454"/>
        <end position="469"/>
    </location>
</feature>
<dbReference type="InParanoid" id="A0A2K1QUP0"/>
<protein>
    <recommendedName>
        <fullName evidence="4">SNF7 family protein</fullName>
    </recommendedName>
</protein>
<dbReference type="GO" id="GO:0009898">
    <property type="term" value="C:cytoplasmic side of plasma membrane"/>
    <property type="evidence" value="ECO:0007669"/>
    <property type="project" value="TreeGrafter"/>
</dbReference>
<dbReference type="Proteomes" id="UP000243797">
    <property type="component" value="Unassembled WGS sequence"/>
</dbReference>
<feature type="compositionally biased region" description="Basic and acidic residues" evidence="1">
    <location>
        <begin position="399"/>
        <end position="440"/>
    </location>
</feature>
<dbReference type="GO" id="GO:0005771">
    <property type="term" value="C:multivesicular body"/>
    <property type="evidence" value="ECO:0007669"/>
    <property type="project" value="TreeGrafter"/>
</dbReference>
<dbReference type="InterPro" id="IPR005024">
    <property type="entry name" value="Snf7_fam"/>
</dbReference>
<evidence type="ECO:0000313" key="2">
    <source>
        <dbReference type="EMBL" id="PNS18784.1"/>
    </source>
</evidence>
<dbReference type="GO" id="GO:0006900">
    <property type="term" value="P:vesicle budding from membrane"/>
    <property type="evidence" value="ECO:0007669"/>
    <property type="project" value="TreeGrafter"/>
</dbReference>
<dbReference type="PANTHER" id="PTHR22761:SF18">
    <property type="entry name" value="SORTING PROTEIN SNF7 FAMILY PROTEIN, PUTATIVE (AFU_ORTHOLOGUE AFUA_2G16692)-RELATED"/>
    <property type="match status" value="1"/>
</dbReference>
<gene>
    <name evidence="2" type="ORF">CAC42_5323</name>
</gene>
<keyword evidence="3" id="KW-1185">Reference proteome</keyword>
<sequence length="469" mass="51358">MTSPLSFLQTHLPAFRSPARVSSLYSSFANQRSLNPDGYNANIAAWLSALTLLSRHGLLPSSSSSPPSPLILSSSSSLPEALAVQQRGPPLSLAAVVHEGLQSGQLIPLQEFLNRETSIYHNGWMVPSPLQVVKWGLAQLGLGVGASDKLVQGEFVVRALVEAVGAEVARDVTGLKTEGVTGRLMPRAEFEDRFKGVLRDGEGGVDLSSRDMEVVLKFLERERGLLSFGRTAVKIAGSEGWSPVTKEDESVANIRGLITGLSRQVDELTQRIGLLDNEARAAVKDRQNTKAKRALRSKKLAEGMLEERSSMLETLEKTWRSIEVASDNVAIVEAMREGRDVLKGLNEKVGGAEGVEDVMEGLQEQMGIVEDVTGVINEQNANAVDEREVDDELEALEREEKDKLEAQAPTREEHVRAQEHAEQAKKETADLEALKKRLEGVDVPMSEPNKPEHEDEEDEQFEEASEMAQ</sequence>
<proteinExistence type="predicted"/>
<dbReference type="PANTHER" id="PTHR22761">
    <property type="entry name" value="CHARGED MULTIVESICULAR BODY PROTEIN"/>
    <property type="match status" value="1"/>
</dbReference>
<feature type="region of interest" description="Disordered" evidence="1">
    <location>
        <begin position="399"/>
        <end position="469"/>
    </location>
</feature>
<reference evidence="2 3" key="1">
    <citation type="submission" date="2017-06" db="EMBL/GenBank/DDBJ databases">
        <title>Draft genome sequence of a variant of Elsinoe murrayae.</title>
        <authorList>
            <person name="Cheng Q."/>
        </authorList>
    </citation>
    <scope>NUCLEOTIDE SEQUENCE [LARGE SCALE GENOMIC DNA]</scope>
    <source>
        <strain evidence="2 3">CQ-2017a</strain>
    </source>
</reference>
<dbReference type="Pfam" id="PF03357">
    <property type="entry name" value="Snf7"/>
    <property type="match status" value="1"/>
</dbReference>
<name>A0A2K1QUP0_9PEZI</name>
<dbReference type="AlphaFoldDB" id="A0A2K1QUP0"/>
<dbReference type="Gene3D" id="6.10.140.1230">
    <property type="match status" value="1"/>
</dbReference>